<dbReference type="AlphaFoldDB" id="A0AAX3N7A2"/>
<reference evidence="1" key="1">
    <citation type="submission" date="2023-02" db="EMBL/GenBank/DDBJ databases">
        <title>Pathogen: clinical or host-associated sample.</title>
        <authorList>
            <person name="Hergert J."/>
            <person name="Casey R."/>
            <person name="Wagner J."/>
            <person name="Young E.L."/>
            <person name="Oakeson K.F."/>
        </authorList>
    </citation>
    <scope>NUCLEOTIDE SEQUENCE</scope>
    <source>
        <strain evidence="1">2022CK-00830</strain>
    </source>
</reference>
<protein>
    <submittedName>
        <fullName evidence="1">ADP-heptose synthase</fullName>
    </submittedName>
</protein>
<accession>A0AAX3N7A2</accession>
<proteinExistence type="predicted"/>
<organism evidence="1 2">
    <name type="scientific">Paenibacillus urinalis</name>
    <dbReference type="NCBI Taxonomy" id="521520"/>
    <lineage>
        <taxon>Bacteria</taxon>
        <taxon>Bacillati</taxon>
        <taxon>Bacillota</taxon>
        <taxon>Bacilli</taxon>
        <taxon>Bacillales</taxon>
        <taxon>Paenibacillaceae</taxon>
        <taxon>Paenibacillus</taxon>
    </lineage>
</organism>
<sequence length="172" mass="19448">MPRQLVTEAVMVAIYGQLLAPSAPVEYLIPYTTVLELYELQSSTEPLMESPQEDQHVKQKIGELISYFEEPFNRKKISKALQVPWAKSASIPLDDHVSIIIVGAMDTAQYGEFFDPIETELLLTAQRFQQPLLTDQVEWIGRIIEAGVPVQVYDIEDFEFALENNDFTTGPA</sequence>
<evidence type="ECO:0000313" key="1">
    <source>
        <dbReference type="EMBL" id="WDH84584.1"/>
    </source>
</evidence>
<name>A0AAX3N7A2_9BACL</name>
<dbReference type="Proteomes" id="UP001220962">
    <property type="component" value="Chromosome"/>
</dbReference>
<gene>
    <name evidence="1" type="ORF">PUW23_10385</name>
</gene>
<evidence type="ECO:0000313" key="2">
    <source>
        <dbReference type="Proteomes" id="UP001220962"/>
    </source>
</evidence>
<dbReference type="EMBL" id="CP118101">
    <property type="protein sequence ID" value="WDH84584.1"/>
    <property type="molecule type" value="Genomic_DNA"/>
</dbReference>
<dbReference type="RefSeq" id="WP_076311062.1">
    <property type="nucleotide sequence ID" value="NZ_CP118101.1"/>
</dbReference>